<accession>A0A1W1ICW1</accession>
<dbReference type="Gene3D" id="1.10.10.1400">
    <property type="entry name" value="Terminase, small subunit, N-terminal DNA-binding domain, HTH motif"/>
    <property type="match status" value="1"/>
</dbReference>
<dbReference type="STRING" id="43064.SAMN04488086_10345"/>
<gene>
    <name evidence="1" type="ORF">TPAS_536</name>
</gene>
<dbReference type="OrthoDB" id="7358785at2"/>
<organism evidence="1 2">
    <name type="scientific">Trichococcus pasteurii</name>
    <dbReference type="NCBI Taxonomy" id="43064"/>
    <lineage>
        <taxon>Bacteria</taxon>
        <taxon>Bacillati</taxon>
        <taxon>Bacillota</taxon>
        <taxon>Bacilli</taxon>
        <taxon>Lactobacillales</taxon>
        <taxon>Carnobacteriaceae</taxon>
        <taxon>Trichococcus</taxon>
    </lineage>
</organism>
<dbReference type="Proteomes" id="UP000195985">
    <property type="component" value="Unassembled WGS sequence"/>
</dbReference>
<name>A0A1W1ICW1_9LACT</name>
<dbReference type="EMBL" id="FWEY01000001">
    <property type="protein sequence ID" value="SLM50864.1"/>
    <property type="molecule type" value="Genomic_DNA"/>
</dbReference>
<sequence length="189" mass="21531">MQKLTAKQELFVQNLISGMSQSEAYKQAYPNTRMKDKTIREAASRLMRNSNVIATYNEMMDEHKQKALWTREQASMELLALLEEAKNDVKEVGLTPVSKSALIDAIRELNKIEGINTTREEQRELIKAQTEHIKAKTKLIVGAEHDFSLMQSLVDVVKGYEPHETSAYSSYNDWLLTEGRQEDGPGNEI</sequence>
<keyword evidence="2" id="KW-1185">Reference proteome</keyword>
<evidence type="ECO:0000313" key="2">
    <source>
        <dbReference type="Proteomes" id="UP000195985"/>
    </source>
</evidence>
<proteinExistence type="predicted"/>
<dbReference type="AlphaFoldDB" id="A0A1W1ICW1"/>
<dbReference type="InterPro" id="IPR038713">
    <property type="entry name" value="Terminase_Gp1_N_sf"/>
</dbReference>
<dbReference type="GO" id="GO:0051276">
    <property type="term" value="P:chromosome organization"/>
    <property type="evidence" value="ECO:0007669"/>
    <property type="project" value="InterPro"/>
</dbReference>
<protein>
    <submittedName>
        <fullName evidence="1">Terminase small subunit</fullName>
    </submittedName>
</protein>
<evidence type="ECO:0000313" key="1">
    <source>
        <dbReference type="EMBL" id="SLM50864.1"/>
    </source>
</evidence>
<dbReference type="RefSeq" id="WP_086941735.1">
    <property type="nucleotide sequence ID" value="NZ_FONM01000003.1"/>
</dbReference>
<reference evidence="2" key="1">
    <citation type="submission" date="2016-04" db="EMBL/GenBank/DDBJ databases">
        <authorList>
            <person name="Strepis N."/>
        </authorList>
    </citation>
    <scope>NUCLEOTIDE SEQUENCE [LARGE SCALE GENOMIC DNA]</scope>
</reference>